<dbReference type="Proteomes" id="UP000005237">
    <property type="component" value="Unassembled WGS sequence"/>
</dbReference>
<evidence type="ECO:0000313" key="1">
    <source>
        <dbReference type="EnsemblMetazoa" id="CJA08228.1"/>
    </source>
</evidence>
<dbReference type="AlphaFoldDB" id="A0A8R1DPE8"/>
<evidence type="ECO:0000313" key="2">
    <source>
        <dbReference type="Proteomes" id="UP000005237"/>
    </source>
</evidence>
<reference evidence="1" key="2">
    <citation type="submission" date="2022-06" db="UniProtKB">
        <authorList>
            <consortium name="EnsemblMetazoa"/>
        </authorList>
    </citation>
    <scope>IDENTIFICATION</scope>
    <source>
        <strain evidence="1">DF5081</strain>
    </source>
</reference>
<name>A0A8R1DPE8_CAEJA</name>
<sequence>MEVRGINGVETVTSKCIQLSFRAGNNQVWTTRLVTYPEMPIKFQAPQFSTQDIKYLQSKSIDAHQIMQLKAYNSKPIDIILGSDFVATIASDLMDLCTK</sequence>
<accession>A0A8R1DPE8</accession>
<organism evidence="1 2">
    <name type="scientific">Caenorhabditis japonica</name>
    <dbReference type="NCBI Taxonomy" id="281687"/>
    <lineage>
        <taxon>Eukaryota</taxon>
        <taxon>Metazoa</taxon>
        <taxon>Ecdysozoa</taxon>
        <taxon>Nematoda</taxon>
        <taxon>Chromadorea</taxon>
        <taxon>Rhabditida</taxon>
        <taxon>Rhabditina</taxon>
        <taxon>Rhabditomorpha</taxon>
        <taxon>Rhabditoidea</taxon>
        <taxon>Rhabditidae</taxon>
        <taxon>Peloderinae</taxon>
        <taxon>Caenorhabditis</taxon>
    </lineage>
</organism>
<proteinExistence type="predicted"/>
<keyword evidence="2" id="KW-1185">Reference proteome</keyword>
<protein>
    <submittedName>
        <fullName evidence="1">Uncharacterized protein</fullName>
    </submittedName>
</protein>
<dbReference type="EnsemblMetazoa" id="CJA08228.1">
    <property type="protein sequence ID" value="CJA08228.1"/>
    <property type="gene ID" value="WBGene00127432"/>
</dbReference>
<reference evidence="2" key="1">
    <citation type="submission" date="2010-08" db="EMBL/GenBank/DDBJ databases">
        <authorList>
            <consortium name="Caenorhabditis japonica Sequencing Consortium"/>
            <person name="Wilson R.K."/>
        </authorList>
    </citation>
    <scope>NUCLEOTIDE SEQUENCE [LARGE SCALE GENOMIC DNA]</scope>
    <source>
        <strain evidence="2">DF5081</strain>
    </source>
</reference>